<dbReference type="InterPro" id="IPR006145">
    <property type="entry name" value="PsdUridine_synth_RsuA/RluA"/>
</dbReference>
<sequence length="270" mass="31024">MSSKKEFISFPPGYLGSRPEKFPLIVNDDRFFAVNKPAGLACFQHEWTLGKPDLSMALRRELLNEKPQLKALGIEGLFRAYNLDAELSGALLFAKNEESETLIKNAVGSSQVVFRFHLLVRAETEDREIACDLPLAKHFNNKRMFVSHRTGKKCETRFRFLRSFGQYQLWEAETTSLRAHQVRVHAAERGLVIVGEDLYADGDEIYLSRIKRDYMRGRGREKPLYSSLCVHLVELEFRLSEVELSPILAPLPSRFETLLKRLDEYRGGRG</sequence>
<protein>
    <recommendedName>
        <fullName evidence="2">Pseudouridine synthase RsuA/RluA-like domain-containing protein</fullName>
    </recommendedName>
</protein>
<dbReference type="SUPFAM" id="SSF55120">
    <property type="entry name" value="Pseudouridine synthase"/>
    <property type="match status" value="1"/>
</dbReference>
<dbReference type="GO" id="GO:0009982">
    <property type="term" value="F:pseudouridine synthase activity"/>
    <property type="evidence" value="ECO:0007669"/>
    <property type="project" value="InterPro"/>
</dbReference>
<dbReference type="GO" id="GO:0000455">
    <property type="term" value="P:enzyme-directed rRNA pseudouridine synthesis"/>
    <property type="evidence" value="ECO:0007669"/>
    <property type="project" value="TreeGrafter"/>
</dbReference>
<dbReference type="RefSeq" id="WP_200358345.1">
    <property type="nucleotide sequence ID" value="NZ_JAENIL010000064.1"/>
</dbReference>
<dbReference type="PANTHER" id="PTHR21600">
    <property type="entry name" value="MITOCHONDRIAL RNA PSEUDOURIDINE SYNTHASE"/>
    <property type="match status" value="1"/>
</dbReference>
<name>A0A934S109_9BACT</name>
<evidence type="ECO:0000256" key="1">
    <source>
        <dbReference type="ARBA" id="ARBA00010876"/>
    </source>
</evidence>
<dbReference type="Proteomes" id="UP000617628">
    <property type="component" value="Unassembled WGS sequence"/>
</dbReference>
<dbReference type="Gene3D" id="3.30.2350.10">
    <property type="entry name" value="Pseudouridine synthase"/>
    <property type="match status" value="1"/>
</dbReference>
<comment type="similarity">
    <text evidence="1">Belongs to the pseudouridine synthase RluA family.</text>
</comment>
<dbReference type="Pfam" id="PF00849">
    <property type="entry name" value="PseudoU_synth_2"/>
    <property type="match status" value="1"/>
</dbReference>
<dbReference type="InterPro" id="IPR050188">
    <property type="entry name" value="RluA_PseudoU_synthase"/>
</dbReference>
<dbReference type="GO" id="GO:0003723">
    <property type="term" value="F:RNA binding"/>
    <property type="evidence" value="ECO:0007669"/>
    <property type="project" value="InterPro"/>
</dbReference>
<dbReference type="AlphaFoldDB" id="A0A934S109"/>
<evidence type="ECO:0000313" key="3">
    <source>
        <dbReference type="EMBL" id="MBK1879943.1"/>
    </source>
</evidence>
<evidence type="ECO:0000313" key="4">
    <source>
        <dbReference type="Proteomes" id="UP000617628"/>
    </source>
</evidence>
<gene>
    <name evidence="3" type="ORF">JIN87_23870</name>
</gene>
<dbReference type="InterPro" id="IPR020103">
    <property type="entry name" value="PsdUridine_synth_cat_dom_sf"/>
</dbReference>
<feature type="domain" description="Pseudouridine synthase RsuA/RluA-like" evidence="2">
    <location>
        <begin position="31"/>
        <end position="187"/>
    </location>
</feature>
<keyword evidence="4" id="KW-1185">Reference proteome</keyword>
<reference evidence="3" key="1">
    <citation type="submission" date="2021-01" db="EMBL/GenBank/DDBJ databases">
        <title>Modified the classification status of verrucomicrobia.</title>
        <authorList>
            <person name="Feng X."/>
        </authorList>
    </citation>
    <scope>NUCLEOTIDE SEQUENCE</scope>
    <source>
        <strain evidence="3">KCTC 13126</strain>
    </source>
</reference>
<organism evidence="3 4">
    <name type="scientific">Pelagicoccus mobilis</name>
    <dbReference type="NCBI Taxonomy" id="415221"/>
    <lineage>
        <taxon>Bacteria</taxon>
        <taxon>Pseudomonadati</taxon>
        <taxon>Verrucomicrobiota</taxon>
        <taxon>Opitutia</taxon>
        <taxon>Puniceicoccales</taxon>
        <taxon>Pelagicoccaceae</taxon>
        <taxon>Pelagicoccus</taxon>
    </lineage>
</organism>
<proteinExistence type="inferred from homology"/>
<accession>A0A934S109</accession>
<comment type="caution">
    <text evidence="3">The sequence shown here is derived from an EMBL/GenBank/DDBJ whole genome shotgun (WGS) entry which is preliminary data.</text>
</comment>
<evidence type="ECO:0000259" key="2">
    <source>
        <dbReference type="Pfam" id="PF00849"/>
    </source>
</evidence>
<dbReference type="PANTHER" id="PTHR21600:SF87">
    <property type="entry name" value="RNA PSEUDOURIDYLATE SYNTHASE DOMAIN-CONTAINING PROTEIN 1"/>
    <property type="match status" value="1"/>
</dbReference>
<dbReference type="GO" id="GO:0140098">
    <property type="term" value="F:catalytic activity, acting on RNA"/>
    <property type="evidence" value="ECO:0007669"/>
    <property type="project" value="UniProtKB-ARBA"/>
</dbReference>
<dbReference type="EMBL" id="JAENIL010000064">
    <property type="protein sequence ID" value="MBK1879943.1"/>
    <property type="molecule type" value="Genomic_DNA"/>
</dbReference>